<accession>A0A518EQY7</accession>
<keyword evidence="4" id="KW-1185">Reference proteome</keyword>
<protein>
    <submittedName>
        <fullName evidence="3">META domain protein</fullName>
    </submittedName>
</protein>
<dbReference type="Gene3D" id="2.40.128.270">
    <property type="match status" value="1"/>
</dbReference>
<dbReference type="OrthoDB" id="5348860at2"/>
<dbReference type="InterPro" id="IPR005184">
    <property type="entry name" value="DUF306_Meta_HslJ"/>
</dbReference>
<dbReference type="AlphaFoldDB" id="A0A518EQY7"/>
<dbReference type="EMBL" id="CP036434">
    <property type="protein sequence ID" value="QDV06501.1"/>
    <property type="molecule type" value="Genomic_DNA"/>
</dbReference>
<feature type="compositionally biased region" description="Polar residues" evidence="1">
    <location>
        <begin position="66"/>
        <end position="85"/>
    </location>
</feature>
<sequence length="216" mass="22769">MFRGLVVYRTIPGPAGFDILRGFAASAVFRAGHSLSGSTMKPSILFLVLPLAAASCRSAEPAVTEPVSSGTPTAEPSSGDTTRGDTTPAAEPATLTDLRWELVQLNGEAVRTTEVQKEAACMLMEIEARRVTGFGGCNRFFGTYRLRDGGELEFSQMVATRMACPGVEVDESAFLKMFTSVEGHVIDGDELLLKGAEGATLAVFRAAAPAASEATE</sequence>
<evidence type="ECO:0000259" key="2">
    <source>
        <dbReference type="Pfam" id="PF03724"/>
    </source>
</evidence>
<organism evidence="3 4">
    <name type="scientific">Saltatorellus ferox</name>
    <dbReference type="NCBI Taxonomy" id="2528018"/>
    <lineage>
        <taxon>Bacteria</taxon>
        <taxon>Pseudomonadati</taxon>
        <taxon>Planctomycetota</taxon>
        <taxon>Planctomycetia</taxon>
        <taxon>Planctomycetia incertae sedis</taxon>
        <taxon>Saltatorellus</taxon>
    </lineage>
</organism>
<proteinExistence type="predicted"/>
<dbReference type="InterPro" id="IPR038670">
    <property type="entry name" value="HslJ-like_sf"/>
</dbReference>
<name>A0A518EQY7_9BACT</name>
<evidence type="ECO:0000313" key="4">
    <source>
        <dbReference type="Proteomes" id="UP000320390"/>
    </source>
</evidence>
<dbReference type="PANTHER" id="PTHR35535:SF1">
    <property type="entry name" value="HEAT SHOCK PROTEIN HSLJ"/>
    <property type="match status" value="1"/>
</dbReference>
<evidence type="ECO:0000256" key="1">
    <source>
        <dbReference type="SAM" id="MobiDB-lite"/>
    </source>
</evidence>
<gene>
    <name evidence="3" type="ORF">Poly30_20110</name>
</gene>
<dbReference type="InterPro" id="IPR053147">
    <property type="entry name" value="Hsp_HslJ-like"/>
</dbReference>
<dbReference type="PANTHER" id="PTHR35535">
    <property type="entry name" value="HEAT SHOCK PROTEIN HSLJ"/>
    <property type="match status" value="1"/>
</dbReference>
<dbReference type="Pfam" id="PF03724">
    <property type="entry name" value="META"/>
    <property type="match status" value="1"/>
</dbReference>
<feature type="domain" description="DUF306" evidence="2">
    <location>
        <begin position="93"/>
        <end position="205"/>
    </location>
</feature>
<reference evidence="3 4" key="1">
    <citation type="submission" date="2019-02" db="EMBL/GenBank/DDBJ databases">
        <title>Deep-cultivation of Planctomycetes and their phenomic and genomic characterization uncovers novel biology.</title>
        <authorList>
            <person name="Wiegand S."/>
            <person name="Jogler M."/>
            <person name="Boedeker C."/>
            <person name="Pinto D."/>
            <person name="Vollmers J."/>
            <person name="Rivas-Marin E."/>
            <person name="Kohn T."/>
            <person name="Peeters S.H."/>
            <person name="Heuer A."/>
            <person name="Rast P."/>
            <person name="Oberbeckmann S."/>
            <person name="Bunk B."/>
            <person name="Jeske O."/>
            <person name="Meyerdierks A."/>
            <person name="Storesund J.E."/>
            <person name="Kallscheuer N."/>
            <person name="Luecker S."/>
            <person name="Lage O.M."/>
            <person name="Pohl T."/>
            <person name="Merkel B.J."/>
            <person name="Hornburger P."/>
            <person name="Mueller R.-W."/>
            <person name="Bruemmer F."/>
            <person name="Labrenz M."/>
            <person name="Spormann A.M."/>
            <person name="Op den Camp H."/>
            <person name="Overmann J."/>
            <person name="Amann R."/>
            <person name="Jetten M.S.M."/>
            <person name="Mascher T."/>
            <person name="Medema M.H."/>
            <person name="Devos D.P."/>
            <person name="Kaster A.-K."/>
            <person name="Ovreas L."/>
            <person name="Rohde M."/>
            <person name="Galperin M.Y."/>
            <person name="Jogler C."/>
        </authorList>
    </citation>
    <scope>NUCLEOTIDE SEQUENCE [LARGE SCALE GENOMIC DNA]</scope>
    <source>
        <strain evidence="3 4">Poly30</strain>
    </source>
</reference>
<evidence type="ECO:0000313" key="3">
    <source>
        <dbReference type="EMBL" id="QDV06501.1"/>
    </source>
</evidence>
<feature type="region of interest" description="Disordered" evidence="1">
    <location>
        <begin position="61"/>
        <end position="91"/>
    </location>
</feature>
<dbReference type="Proteomes" id="UP000320390">
    <property type="component" value="Chromosome"/>
</dbReference>